<dbReference type="AlphaFoldDB" id="A0A8T3D7E3"/>
<evidence type="ECO:0000313" key="1">
    <source>
        <dbReference type="EMBL" id="KAI1892226.1"/>
    </source>
</evidence>
<keyword evidence="2" id="KW-1185">Reference proteome</keyword>
<accession>A0A8T3D7E3</accession>
<sequence>MPSPSSLSVLETSHDWPSWRARYSPAAHGRTRMQTGTKMAPRSRVRLRSWGKVWGGRRPYARLHGRQIGGTRSDANNLAERGVPCLVPSTILLLRITA</sequence>
<gene>
    <name evidence="1" type="ORF">AGOR_G00131180</name>
</gene>
<name>A0A8T3D7E3_9TELE</name>
<evidence type="ECO:0000313" key="2">
    <source>
        <dbReference type="Proteomes" id="UP000829720"/>
    </source>
</evidence>
<reference evidence="1" key="1">
    <citation type="submission" date="2021-01" db="EMBL/GenBank/DDBJ databases">
        <authorList>
            <person name="Zahm M."/>
            <person name="Roques C."/>
            <person name="Cabau C."/>
            <person name="Klopp C."/>
            <person name="Donnadieu C."/>
            <person name="Jouanno E."/>
            <person name="Lampietro C."/>
            <person name="Louis A."/>
            <person name="Herpin A."/>
            <person name="Echchiki A."/>
            <person name="Berthelot C."/>
            <person name="Parey E."/>
            <person name="Roest-Crollius H."/>
            <person name="Braasch I."/>
            <person name="Postlethwait J."/>
            <person name="Bobe J."/>
            <person name="Montfort J."/>
            <person name="Bouchez O."/>
            <person name="Begum T."/>
            <person name="Mejri S."/>
            <person name="Adams A."/>
            <person name="Chen W.-J."/>
            <person name="Guiguen Y."/>
        </authorList>
    </citation>
    <scope>NUCLEOTIDE SEQUENCE</scope>
    <source>
        <tissue evidence="1">Blood</tissue>
    </source>
</reference>
<dbReference type="EMBL" id="JAERUA010000012">
    <property type="protein sequence ID" value="KAI1892226.1"/>
    <property type="molecule type" value="Genomic_DNA"/>
</dbReference>
<proteinExistence type="predicted"/>
<dbReference type="Proteomes" id="UP000829720">
    <property type="component" value="Unassembled WGS sequence"/>
</dbReference>
<comment type="caution">
    <text evidence="1">The sequence shown here is derived from an EMBL/GenBank/DDBJ whole genome shotgun (WGS) entry which is preliminary data.</text>
</comment>
<protein>
    <submittedName>
        <fullName evidence="1">Uncharacterized protein</fullName>
    </submittedName>
</protein>
<organism evidence="1 2">
    <name type="scientific">Albula goreensis</name>
    <dbReference type="NCBI Taxonomy" id="1534307"/>
    <lineage>
        <taxon>Eukaryota</taxon>
        <taxon>Metazoa</taxon>
        <taxon>Chordata</taxon>
        <taxon>Craniata</taxon>
        <taxon>Vertebrata</taxon>
        <taxon>Euteleostomi</taxon>
        <taxon>Actinopterygii</taxon>
        <taxon>Neopterygii</taxon>
        <taxon>Teleostei</taxon>
        <taxon>Albuliformes</taxon>
        <taxon>Albulidae</taxon>
        <taxon>Albula</taxon>
    </lineage>
</organism>